<dbReference type="InterPro" id="IPR035490">
    <property type="entry name" value="GlmS/FrlB_SIS"/>
</dbReference>
<feature type="domain" description="SIS" evidence="2">
    <location>
        <begin position="197"/>
        <end position="338"/>
    </location>
</feature>
<protein>
    <submittedName>
        <fullName evidence="3">Glucosamine-6-phosphate deaminase [isomerizing], alternative</fullName>
        <ecNumber evidence="3">3.5.99.6</ecNumber>
    </submittedName>
</protein>
<dbReference type="AlphaFoldDB" id="A0A3B0VJK9"/>
<dbReference type="Gene3D" id="3.40.50.10490">
    <property type="entry name" value="Glucose-6-phosphate isomerase like protein, domain 1"/>
    <property type="match status" value="2"/>
</dbReference>
<dbReference type="PANTHER" id="PTHR10937">
    <property type="entry name" value="GLUCOSAMINE--FRUCTOSE-6-PHOSPHATE AMINOTRANSFERASE, ISOMERIZING"/>
    <property type="match status" value="1"/>
</dbReference>
<dbReference type="CDD" id="cd05009">
    <property type="entry name" value="SIS_GlmS_GlmD_2"/>
    <property type="match status" value="1"/>
</dbReference>
<name>A0A3B0VJK9_9ZZZZ</name>
<dbReference type="GO" id="GO:0004342">
    <property type="term" value="F:glucosamine-6-phosphate deaminase activity"/>
    <property type="evidence" value="ECO:0007669"/>
    <property type="project" value="UniProtKB-EC"/>
</dbReference>
<dbReference type="EMBL" id="UOEU01000810">
    <property type="protein sequence ID" value="VAW40730.1"/>
    <property type="molecule type" value="Genomic_DNA"/>
</dbReference>
<dbReference type="PANTHER" id="PTHR10937:SF4">
    <property type="entry name" value="GLUCOSAMINE-6-PHOSPHATE DEAMINASE"/>
    <property type="match status" value="1"/>
</dbReference>
<dbReference type="InterPro" id="IPR046348">
    <property type="entry name" value="SIS_dom_sf"/>
</dbReference>
<dbReference type="GO" id="GO:0097367">
    <property type="term" value="F:carbohydrate derivative binding"/>
    <property type="evidence" value="ECO:0007669"/>
    <property type="project" value="InterPro"/>
</dbReference>
<proteinExistence type="predicted"/>
<dbReference type="GO" id="GO:1901135">
    <property type="term" value="P:carbohydrate derivative metabolic process"/>
    <property type="evidence" value="ECO:0007669"/>
    <property type="project" value="InterPro"/>
</dbReference>
<evidence type="ECO:0000313" key="3">
    <source>
        <dbReference type="EMBL" id="VAW40730.1"/>
    </source>
</evidence>
<gene>
    <name evidence="3" type="ORF">MNBD_CHLOROFLEXI01-4324</name>
</gene>
<dbReference type="Pfam" id="PF01380">
    <property type="entry name" value="SIS"/>
    <property type="match status" value="2"/>
</dbReference>
<dbReference type="PROSITE" id="PS51464">
    <property type="entry name" value="SIS"/>
    <property type="match status" value="2"/>
</dbReference>
<accession>A0A3B0VJK9</accession>
<evidence type="ECO:0000259" key="2">
    <source>
        <dbReference type="PROSITE" id="PS51464"/>
    </source>
</evidence>
<reference evidence="3" key="1">
    <citation type="submission" date="2018-06" db="EMBL/GenBank/DDBJ databases">
        <authorList>
            <person name="Zhirakovskaya E."/>
        </authorList>
    </citation>
    <scope>NUCLEOTIDE SEQUENCE</scope>
</reference>
<keyword evidence="1" id="KW-0677">Repeat</keyword>
<dbReference type="InterPro" id="IPR001347">
    <property type="entry name" value="SIS_dom"/>
</dbReference>
<feature type="domain" description="SIS" evidence="2">
    <location>
        <begin position="29"/>
        <end position="178"/>
    </location>
</feature>
<dbReference type="CDD" id="cd05008">
    <property type="entry name" value="SIS_GlmS_GlmD_1"/>
    <property type="match status" value="1"/>
</dbReference>
<dbReference type="EC" id="3.5.99.6" evidence="3"/>
<organism evidence="3">
    <name type="scientific">hydrothermal vent metagenome</name>
    <dbReference type="NCBI Taxonomy" id="652676"/>
    <lineage>
        <taxon>unclassified sequences</taxon>
        <taxon>metagenomes</taxon>
        <taxon>ecological metagenomes</taxon>
    </lineage>
</organism>
<keyword evidence="3" id="KW-0378">Hydrolase</keyword>
<evidence type="ECO:0000256" key="1">
    <source>
        <dbReference type="ARBA" id="ARBA00022737"/>
    </source>
</evidence>
<dbReference type="InterPro" id="IPR035466">
    <property type="entry name" value="GlmS/AgaS_SIS"/>
</dbReference>
<dbReference type="SUPFAM" id="SSF53697">
    <property type="entry name" value="SIS domain"/>
    <property type="match status" value="1"/>
</dbReference>
<sequence>MTERGQHTYKEITTQTDAWADALEAFAAMEDEMMAAWQAHKPDQIIVTGCGSTHYLSQTTAELLQQLTAVPTRAYPASELLLSADTAWLDASNTLLLAISRSGTTTETLEAVKAFRKRNGRSLWTITCYPQSPLAEASDLVFAAEAAQEQSVAQTCSFASMLLLAQMIAATLGGKDTTPAQQLPTLGQVLISQTEEMITTIAQRDDIDRLYFLGSGPQFGIANEAMLKMTEMSLSSSGAFHFMEFRHGPMSMATENALVIGLLSPTTWAHEAQVLHEMRALGAQTLALNPTNEPLDATWQIQLPTDLPAWLLPLLYLPPLQLLAYHRSMSKGLNPDNPRNLTAVITLDTAVFT</sequence>